<proteinExistence type="predicted"/>
<name>A0A841BW10_9ACTN</name>
<gene>
    <name evidence="2" type="ORF">F4553_005055</name>
</gene>
<keyword evidence="1" id="KW-1133">Transmembrane helix</keyword>
<keyword evidence="1" id="KW-0812">Transmembrane</keyword>
<protein>
    <submittedName>
        <fullName evidence="2">Tellurite resistance protein TehA-like permease</fullName>
    </submittedName>
</protein>
<dbReference type="AlphaFoldDB" id="A0A841BW10"/>
<sequence>MAQRWKWIGIIAGVLFAINIVGRIVSKASFEGDTSKETAVGFVAFGAVALVLAVVAFIWGRDRSVGVVVADIAAAAAIGGLLSIIVGPFVTGGKPFASGAGAFFEQVWWYAGFVAAGVFLGLAVLIAIGQDLRSKQLKSYAARAKRV</sequence>
<comment type="caution">
    <text evidence="2">The sequence shown here is derived from an EMBL/GenBank/DDBJ whole genome shotgun (WGS) entry which is preliminary data.</text>
</comment>
<feature type="transmembrane region" description="Helical" evidence="1">
    <location>
        <begin position="107"/>
        <end position="128"/>
    </location>
</feature>
<evidence type="ECO:0000313" key="3">
    <source>
        <dbReference type="Proteomes" id="UP000587527"/>
    </source>
</evidence>
<dbReference type="Proteomes" id="UP000587527">
    <property type="component" value="Unassembled WGS sequence"/>
</dbReference>
<evidence type="ECO:0000313" key="2">
    <source>
        <dbReference type="EMBL" id="MBB5871676.1"/>
    </source>
</evidence>
<reference evidence="2 3" key="1">
    <citation type="submission" date="2020-08" db="EMBL/GenBank/DDBJ databases">
        <title>Sequencing the genomes of 1000 actinobacteria strains.</title>
        <authorList>
            <person name="Klenk H.-P."/>
        </authorList>
    </citation>
    <scope>NUCLEOTIDE SEQUENCE [LARGE SCALE GENOMIC DNA]</scope>
    <source>
        <strain evidence="2 3">DSM 45362</strain>
    </source>
</reference>
<feature type="transmembrane region" description="Helical" evidence="1">
    <location>
        <begin position="7"/>
        <end position="26"/>
    </location>
</feature>
<organism evidence="2 3">
    <name type="scientific">Allocatelliglobosispora scoriae</name>
    <dbReference type="NCBI Taxonomy" id="643052"/>
    <lineage>
        <taxon>Bacteria</taxon>
        <taxon>Bacillati</taxon>
        <taxon>Actinomycetota</taxon>
        <taxon>Actinomycetes</taxon>
        <taxon>Micromonosporales</taxon>
        <taxon>Micromonosporaceae</taxon>
        <taxon>Allocatelliglobosispora</taxon>
    </lineage>
</organism>
<keyword evidence="3" id="KW-1185">Reference proteome</keyword>
<accession>A0A841BW10</accession>
<feature type="transmembrane region" description="Helical" evidence="1">
    <location>
        <begin position="38"/>
        <end position="59"/>
    </location>
</feature>
<feature type="transmembrane region" description="Helical" evidence="1">
    <location>
        <begin position="66"/>
        <end position="87"/>
    </location>
</feature>
<dbReference type="EMBL" id="JACHMN010000002">
    <property type="protein sequence ID" value="MBB5871676.1"/>
    <property type="molecule type" value="Genomic_DNA"/>
</dbReference>
<dbReference type="RefSeq" id="WP_184839894.1">
    <property type="nucleotide sequence ID" value="NZ_JACHMN010000002.1"/>
</dbReference>
<evidence type="ECO:0000256" key="1">
    <source>
        <dbReference type="SAM" id="Phobius"/>
    </source>
</evidence>
<keyword evidence="1" id="KW-0472">Membrane</keyword>